<evidence type="ECO:0000313" key="2">
    <source>
        <dbReference type="Proteomes" id="UP000612362"/>
    </source>
</evidence>
<sequence>MFIFWNNGQLLDIFHKCAYNKRAYEKEGLAFMWTLTATARTRAAASRVWAIYCDVANWPRWDHGMAFYWPDGPFVVGTAGTLQPVGGPELPFTITYVEEGRRFDDRTPLGPDHAIIARHELTPLASGTQITHIIEIEGPDAEFLAQQMDFKQEELNDTVAHLARYAEEDNHD</sequence>
<dbReference type="InterPro" id="IPR019587">
    <property type="entry name" value="Polyketide_cyclase/dehydratase"/>
</dbReference>
<accession>A0A8J3I0A4</accession>
<dbReference type="Pfam" id="PF10604">
    <property type="entry name" value="Polyketide_cyc2"/>
    <property type="match status" value="1"/>
</dbReference>
<protein>
    <recommendedName>
        <fullName evidence="3">Polyketide cyclase</fullName>
    </recommendedName>
</protein>
<dbReference type="SUPFAM" id="SSF55961">
    <property type="entry name" value="Bet v1-like"/>
    <property type="match status" value="1"/>
</dbReference>
<keyword evidence="2" id="KW-1185">Reference proteome</keyword>
<dbReference type="Proteomes" id="UP000612362">
    <property type="component" value="Unassembled WGS sequence"/>
</dbReference>
<proteinExistence type="predicted"/>
<dbReference type="AlphaFoldDB" id="A0A8J3I0A4"/>
<name>A0A8J3I0A4_9CHLR</name>
<dbReference type="InterPro" id="IPR023393">
    <property type="entry name" value="START-like_dom_sf"/>
</dbReference>
<reference evidence="1" key="1">
    <citation type="submission" date="2020-10" db="EMBL/GenBank/DDBJ databases">
        <title>Taxonomic study of unclassified bacteria belonging to the class Ktedonobacteria.</title>
        <authorList>
            <person name="Yabe S."/>
            <person name="Wang C.M."/>
            <person name="Zheng Y."/>
            <person name="Sakai Y."/>
            <person name="Cavaletti L."/>
            <person name="Monciardini P."/>
            <person name="Donadio S."/>
        </authorList>
    </citation>
    <scope>NUCLEOTIDE SEQUENCE</scope>
    <source>
        <strain evidence="1">SOSP1-1</strain>
    </source>
</reference>
<dbReference type="Gene3D" id="3.30.530.20">
    <property type="match status" value="1"/>
</dbReference>
<evidence type="ECO:0000313" key="1">
    <source>
        <dbReference type="EMBL" id="GHO46964.1"/>
    </source>
</evidence>
<dbReference type="EMBL" id="BNJF01000002">
    <property type="protein sequence ID" value="GHO46964.1"/>
    <property type="molecule type" value="Genomic_DNA"/>
</dbReference>
<organism evidence="1 2">
    <name type="scientific">Ktedonospora formicarum</name>
    <dbReference type="NCBI Taxonomy" id="2778364"/>
    <lineage>
        <taxon>Bacteria</taxon>
        <taxon>Bacillati</taxon>
        <taxon>Chloroflexota</taxon>
        <taxon>Ktedonobacteria</taxon>
        <taxon>Ktedonobacterales</taxon>
        <taxon>Ktedonobacteraceae</taxon>
        <taxon>Ktedonospora</taxon>
    </lineage>
</organism>
<comment type="caution">
    <text evidence="1">The sequence shown here is derived from an EMBL/GenBank/DDBJ whole genome shotgun (WGS) entry which is preliminary data.</text>
</comment>
<gene>
    <name evidence="1" type="ORF">KSX_51270</name>
</gene>
<evidence type="ECO:0008006" key="3">
    <source>
        <dbReference type="Google" id="ProtNLM"/>
    </source>
</evidence>